<name>A0A8U0HSA5_9EURY</name>
<dbReference type="KEGG" id="halx:M0R89_15815"/>
<dbReference type="InterPro" id="IPR027417">
    <property type="entry name" value="P-loop_NTPase"/>
</dbReference>
<protein>
    <submittedName>
        <fullName evidence="1">AAA family ATPase</fullName>
    </submittedName>
</protein>
<accession>A0A8U0HSA5</accession>
<dbReference type="AlphaFoldDB" id="A0A8U0HSA5"/>
<dbReference type="SUPFAM" id="SSF52540">
    <property type="entry name" value="P-loop containing nucleoside triphosphate hydrolases"/>
    <property type="match status" value="1"/>
</dbReference>
<sequence>MKLLLCGPPGVGKTTVAERLLGRLSGAGRDVRVLHSDDFSRNTYEKLYERVLADPDADWLLDGTFYRREWQERFLDFPDAHLVYLTAGLETAVERNRERENPIPERGVRAMHGEFERPERPDLTLDTERLSVSESVDALERYVSTWCDG</sequence>
<keyword evidence="2" id="KW-1185">Reference proteome</keyword>
<dbReference type="GeneID" id="72186696"/>
<dbReference type="RefSeq" id="WP_248650042.1">
    <property type="nucleotide sequence ID" value="NZ_CP096659.1"/>
</dbReference>
<reference evidence="1 2" key="1">
    <citation type="submission" date="2022-04" db="EMBL/GenBank/DDBJ databases">
        <title>Diverse halophilic archaea isolated from saline environments.</title>
        <authorList>
            <person name="Cui H.-L."/>
        </authorList>
    </citation>
    <scope>NUCLEOTIDE SEQUENCE [LARGE SCALE GENOMIC DNA]</scope>
    <source>
        <strain evidence="1 2">XZYJT49</strain>
    </source>
</reference>
<proteinExistence type="predicted"/>
<organism evidence="1 2">
    <name type="scientific">Halorussus limi</name>
    <dbReference type="NCBI Taxonomy" id="2938695"/>
    <lineage>
        <taxon>Archaea</taxon>
        <taxon>Methanobacteriati</taxon>
        <taxon>Methanobacteriota</taxon>
        <taxon>Stenosarchaea group</taxon>
        <taxon>Halobacteria</taxon>
        <taxon>Halobacteriales</taxon>
        <taxon>Haladaptataceae</taxon>
        <taxon>Halorussus</taxon>
    </lineage>
</organism>
<evidence type="ECO:0000313" key="2">
    <source>
        <dbReference type="Proteomes" id="UP000830729"/>
    </source>
</evidence>
<dbReference type="Pfam" id="PF13671">
    <property type="entry name" value="AAA_33"/>
    <property type="match status" value="1"/>
</dbReference>
<dbReference type="Gene3D" id="3.40.50.300">
    <property type="entry name" value="P-loop containing nucleotide triphosphate hydrolases"/>
    <property type="match status" value="1"/>
</dbReference>
<dbReference type="Proteomes" id="UP000830729">
    <property type="component" value="Chromosome"/>
</dbReference>
<gene>
    <name evidence="1" type="ORF">M0R89_15815</name>
</gene>
<dbReference type="EMBL" id="CP096659">
    <property type="protein sequence ID" value="UPV73992.1"/>
    <property type="molecule type" value="Genomic_DNA"/>
</dbReference>
<evidence type="ECO:0000313" key="1">
    <source>
        <dbReference type="EMBL" id="UPV73992.1"/>
    </source>
</evidence>
<dbReference type="CDD" id="cd00009">
    <property type="entry name" value="AAA"/>
    <property type="match status" value="1"/>
</dbReference>